<dbReference type="GO" id="GO:0005634">
    <property type="term" value="C:nucleus"/>
    <property type="evidence" value="ECO:0007669"/>
    <property type="project" value="UniProtKB-SubCell"/>
</dbReference>
<dbReference type="SUPFAM" id="SSF46689">
    <property type="entry name" value="Homeodomain-like"/>
    <property type="match status" value="1"/>
</dbReference>
<organism evidence="2 3">
    <name type="scientific">Homarus americanus</name>
    <name type="common">American lobster</name>
    <dbReference type="NCBI Taxonomy" id="6706"/>
    <lineage>
        <taxon>Eukaryota</taxon>
        <taxon>Metazoa</taxon>
        <taxon>Ecdysozoa</taxon>
        <taxon>Arthropoda</taxon>
        <taxon>Crustacea</taxon>
        <taxon>Multicrustacea</taxon>
        <taxon>Malacostraca</taxon>
        <taxon>Eumalacostraca</taxon>
        <taxon>Eucarida</taxon>
        <taxon>Decapoda</taxon>
        <taxon>Pleocyemata</taxon>
        <taxon>Astacidea</taxon>
        <taxon>Nephropoidea</taxon>
        <taxon>Nephropidae</taxon>
        <taxon>Homarus</taxon>
    </lineage>
</organism>
<evidence type="ECO:0000313" key="3">
    <source>
        <dbReference type="Proteomes" id="UP000747542"/>
    </source>
</evidence>
<dbReference type="Gene3D" id="1.10.10.10">
    <property type="entry name" value="Winged helix-like DNA-binding domain superfamily/Winged helix DNA-binding domain"/>
    <property type="match status" value="1"/>
</dbReference>
<comment type="caution">
    <text evidence="2">The sequence shown here is derived from an EMBL/GenBank/DDBJ whole genome shotgun (WGS) entry which is preliminary data.</text>
</comment>
<gene>
    <name evidence="2" type="ORF">Hamer_G014903</name>
</gene>
<dbReference type="InterPro" id="IPR036388">
    <property type="entry name" value="WH-like_DNA-bd_sf"/>
</dbReference>
<dbReference type="Proteomes" id="UP000747542">
    <property type="component" value="Unassembled WGS sequence"/>
</dbReference>
<dbReference type="InterPro" id="IPR009057">
    <property type="entry name" value="Homeodomain-like_sf"/>
</dbReference>
<accession>A0A8J5JL51</accession>
<keyword evidence="3" id="KW-1185">Reference proteome</keyword>
<comment type="subcellular location">
    <subcellularLocation>
        <location evidence="1">Nucleus</location>
    </subcellularLocation>
</comment>
<sequence>MNTTQKRLTTRGQIIALREGLTVRAIADRLTVWTSTVRRWIVRYAETGILTDLERRPHPRLTTRVEDAAIIVAL</sequence>
<proteinExistence type="predicted"/>
<reference evidence="2" key="1">
    <citation type="journal article" date="2021" name="Sci. Adv.">
        <title>The American lobster genome reveals insights on longevity, neural, and immune adaptations.</title>
        <authorList>
            <person name="Polinski J.M."/>
            <person name="Zimin A.V."/>
            <person name="Clark K.F."/>
            <person name="Kohn A.B."/>
            <person name="Sadowski N."/>
            <person name="Timp W."/>
            <person name="Ptitsyn A."/>
            <person name="Khanna P."/>
            <person name="Romanova D.Y."/>
            <person name="Williams P."/>
            <person name="Greenwood S.J."/>
            <person name="Moroz L.L."/>
            <person name="Walt D.R."/>
            <person name="Bodnar A.G."/>
        </authorList>
    </citation>
    <scope>NUCLEOTIDE SEQUENCE</scope>
    <source>
        <strain evidence="2">GMGI-L3</strain>
    </source>
</reference>
<name>A0A8J5JL51_HOMAM</name>
<evidence type="ECO:0000313" key="2">
    <source>
        <dbReference type="EMBL" id="KAG7158021.1"/>
    </source>
</evidence>
<protein>
    <submittedName>
        <fullName evidence="2">Putative winged helix-turn-helix domain containing protein 1</fullName>
    </submittedName>
</protein>
<dbReference type="AlphaFoldDB" id="A0A8J5JL51"/>
<dbReference type="EMBL" id="JAHLQT010035946">
    <property type="protein sequence ID" value="KAG7158021.1"/>
    <property type="molecule type" value="Genomic_DNA"/>
</dbReference>
<evidence type="ECO:0000256" key="1">
    <source>
        <dbReference type="ARBA" id="ARBA00004123"/>
    </source>
</evidence>
<feature type="non-terminal residue" evidence="2">
    <location>
        <position position="74"/>
    </location>
</feature>
<dbReference type="Pfam" id="PF13551">
    <property type="entry name" value="HTH_29"/>
    <property type="match status" value="1"/>
</dbReference>